<dbReference type="AlphaFoldDB" id="A0A1Y1T489"/>
<evidence type="ECO:0000259" key="1">
    <source>
        <dbReference type="Pfam" id="PF04542"/>
    </source>
</evidence>
<dbReference type="NCBIfam" id="TIGR02937">
    <property type="entry name" value="sigma70-ECF"/>
    <property type="match status" value="1"/>
</dbReference>
<keyword evidence="3" id="KW-1185">Reference proteome</keyword>
<sequence>MNEKIDINSDECKKIIHHVIGKLHYPHHLREELISEAYLHLHQASLKFDSSKHSKFYSYAYTTVWNNLIRFLKSENKIPTYSADFEKDENEDVTINEILYAPDDHQAIEDKNLYNSTLEKIDNPIHRFIFQRFFEESMCFSRIKKMYGEIIEIKSDHPIEKIIKKYTPKLND</sequence>
<protein>
    <recommendedName>
        <fullName evidence="1">RNA polymerase sigma-70 region 2 domain-containing protein</fullName>
    </recommendedName>
</protein>
<dbReference type="Gene3D" id="1.10.1740.10">
    <property type="match status" value="1"/>
</dbReference>
<dbReference type="Proteomes" id="UP000192746">
    <property type="component" value="Unassembled WGS sequence"/>
</dbReference>
<organism evidence="2 3">
    <name type="scientific">Zunongwangia atlantica 22II14-10F7</name>
    <dbReference type="NCBI Taxonomy" id="1185767"/>
    <lineage>
        <taxon>Bacteria</taxon>
        <taxon>Pseudomonadati</taxon>
        <taxon>Bacteroidota</taxon>
        <taxon>Flavobacteriia</taxon>
        <taxon>Flavobacteriales</taxon>
        <taxon>Flavobacteriaceae</taxon>
        <taxon>Zunongwangia</taxon>
    </lineage>
</organism>
<dbReference type="InterPro" id="IPR007627">
    <property type="entry name" value="RNA_pol_sigma70_r2"/>
</dbReference>
<dbReference type="InterPro" id="IPR014284">
    <property type="entry name" value="RNA_pol_sigma-70_dom"/>
</dbReference>
<dbReference type="EMBL" id="ARYN01000009">
    <property type="protein sequence ID" value="ORL45404.1"/>
    <property type="molecule type" value="Genomic_DNA"/>
</dbReference>
<feature type="domain" description="RNA polymerase sigma-70 region 2" evidence="1">
    <location>
        <begin position="17"/>
        <end position="76"/>
    </location>
</feature>
<proteinExistence type="predicted"/>
<gene>
    <name evidence="2" type="ORF">IIF7_11298</name>
</gene>
<dbReference type="RefSeq" id="WP_176218943.1">
    <property type="nucleotide sequence ID" value="NZ_ARYN01000009.1"/>
</dbReference>
<dbReference type="GO" id="GO:0006352">
    <property type="term" value="P:DNA-templated transcription initiation"/>
    <property type="evidence" value="ECO:0007669"/>
    <property type="project" value="InterPro"/>
</dbReference>
<dbReference type="Pfam" id="PF04542">
    <property type="entry name" value="Sigma70_r2"/>
    <property type="match status" value="1"/>
</dbReference>
<comment type="caution">
    <text evidence="2">The sequence shown here is derived from an EMBL/GenBank/DDBJ whole genome shotgun (WGS) entry which is preliminary data.</text>
</comment>
<dbReference type="InterPro" id="IPR013325">
    <property type="entry name" value="RNA_pol_sigma_r2"/>
</dbReference>
<evidence type="ECO:0000313" key="3">
    <source>
        <dbReference type="Proteomes" id="UP000192746"/>
    </source>
</evidence>
<evidence type="ECO:0000313" key="2">
    <source>
        <dbReference type="EMBL" id="ORL45404.1"/>
    </source>
</evidence>
<dbReference type="STRING" id="1185767.IIF7_11298"/>
<dbReference type="SUPFAM" id="SSF88946">
    <property type="entry name" value="Sigma2 domain of RNA polymerase sigma factors"/>
    <property type="match status" value="1"/>
</dbReference>
<accession>A0A1Y1T489</accession>
<dbReference type="GO" id="GO:0003700">
    <property type="term" value="F:DNA-binding transcription factor activity"/>
    <property type="evidence" value="ECO:0007669"/>
    <property type="project" value="InterPro"/>
</dbReference>
<name>A0A1Y1T489_9FLAO</name>
<reference evidence="2 3" key="1">
    <citation type="submission" date="2013-04" db="EMBL/GenBank/DDBJ databases">
        <title>Zunongwangia sp. 22II14-10F7 Genome Sequencing.</title>
        <authorList>
            <person name="Lai Q."/>
            <person name="Shao Z."/>
        </authorList>
    </citation>
    <scope>NUCLEOTIDE SEQUENCE [LARGE SCALE GENOMIC DNA]</scope>
    <source>
        <strain evidence="2 3">22II14-10F7</strain>
    </source>
</reference>